<dbReference type="Proteomes" id="UP001596504">
    <property type="component" value="Unassembled WGS sequence"/>
</dbReference>
<accession>A0ABW2LHT1</accession>
<sequence>MTAAPQPATQVVTVQVRYFAGARAAAGVPEETVRLSRPATVADALAAALAARDDGKLARVVEACSFLLDGLAVHDRGAAIEADTTLDVLPPFAGG</sequence>
<dbReference type="SUPFAM" id="SSF54285">
    <property type="entry name" value="MoaD/ThiS"/>
    <property type="match status" value="1"/>
</dbReference>
<dbReference type="InterPro" id="IPR016155">
    <property type="entry name" value="Mopterin_synth/thiamin_S_b"/>
</dbReference>
<organism evidence="1 2">
    <name type="scientific">Saccharopolyspora griseoalba</name>
    <dbReference type="NCBI Taxonomy" id="1431848"/>
    <lineage>
        <taxon>Bacteria</taxon>
        <taxon>Bacillati</taxon>
        <taxon>Actinomycetota</taxon>
        <taxon>Actinomycetes</taxon>
        <taxon>Pseudonocardiales</taxon>
        <taxon>Pseudonocardiaceae</taxon>
        <taxon>Saccharopolyspora</taxon>
    </lineage>
</organism>
<dbReference type="Gene3D" id="3.10.20.30">
    <property type="match status" value="1"/>
</dbReference>
<proteinExistence type="predicted"/>
<name>A0ABW2LHT1_9PSEU</name>
<dbReference type="Pfam" id="PF02597">
    <property type="entry name" value="ThiS"/>
    <property type="match status" value="1"/>
</dbReference>
<reference evidence="2" key="1">
    <citation type="journal article" date="2019" name="Int. J. Syst. Evol. Microbiol.">
        <title>The Global Catalogue of Microorganisms (GCM) 10K type strain sequencing project: providing services to taxonomists for standard genome sequencing and annotation.</title>
        <authorList>
            <consortium name="The Broad Institute Genomics Platform"/>
            <consortium name="The Broad Institute Genome Sequencing Center for Infectious Disease"/>
            <person name="Wu L."/>
            <person name="Ma J."/>
        </authorList>
    </citation>
    <scope>NUCLEOTIDE SEQUENCE [LARGE SCALE GENOMIC DNA]</scope>
    <source>
        <strain evidence="2">WLHS5</strain>
    </source>
</reference>
<keyword evidence="2" id="KW-1185">Reference proteome</keyword>
<comment type="caution">
    <text evidence="1">The sequence shown here is derived from an EMBL/GenBank/DDBJ whole genome shotgun (WGS) entry which is preliminary data.</text>
</comment>
<evidence type="ECO:0000313" key="1">
    <source>
        <dbReference type="EMBL" id="MFC7341243.1"/>
    </source>
</evidence>
<gene>
    <name evidence="1" type="ORF">ACFQRI_07440</name>
</gene>
<protein>
    <submittedName>
        <fullName evidence="1">MoaD/ThiS family protein</fullName>
    </submittedName>
</protein>
<dbReference type="RefSeq" id="WP_380665906.1">
    <property type="nucleotide sequence ID" value="NZ_JBHTCJ010000003.1"/>
</dbReference>
<dbReference type="InterPro" id="IPR012675">
    <property type="entry name" value="Beta-grasp_dom_sf"/>
</dbReference>
<dbReference type="InterPro" id="IPR003749">
    <property type="entry name" value="ThiS/MoaD-like"/>
</dbReference>
<dbReference type="EMBL" id="JBHTCJ010000003">
    <property type="protein sequence ID" value="MFC7341243.1"/>
    <property type="molecule type" value="Genomic_DNA"/>
</dbReference>
<evidence type="ECO:0000313" key="2">
    <source>
        <dbReference type="Proteomes" id="UP001596504"/>
    </source>
</evidence>